<feature type="domain" description="OBG-type G" evidence="9">
    <location>
        <begin position="160"/>
        <end position="331"/>
    </location>
</feature>
<dbReference type="InterPro" id="IPR031167">
    <property type="entry name" value="G_OBG"/>
</dbReference>
<keyword evidence="4 8" id="KW-0547">Nucleotide-binding</keyword>
<dbReference type="GO" id="GO:0000287">
    <property type="term" value="F:magnesium ion binding"/>
    <property type="evidence" value="ECO:0007669"/>
    <property type="project" value="InterPro"/>
</dbReference>
<comment type="subcellular location">
    <subcellularLocation>
        <location evidence="8">Cytoplasm</location>
    </subcellularLocation>
</comment>
<dbReference type="InterPro" id="IPR045086">
    <property type="entry name" value="OBG_GTPase"/>
</dbReference>
<comment type="caution">
    <text evidence="11">The sequence shown here is derived from an EMBL/GenBank/DDBJ whole genome shotgun (WGS) entry which is preliminary data.</text>
</comment>
<dbReference type="PRINTS" id="PR00326">
    <property type="entry name" value="GTP1OBG"/>
</dbReference>
<evidence type="ECO:0000256" key="4">
    <source>
        <dbReference type="ARBA" id="ARBA00022741"/>
    </source>
</evidence>
<feature type="binding site" evidence="8">
    <location>
        <begin position="312"/>
        <end position="314"/>
    </location>
    <ligand>
        <name>GTP</name>
        <dbReference type="ChEBI" id="CHEBI:37565"/>
    </ligand>
</feature>
<dbReference type="NCBIfam" id="TIGR02729">
    <property type="entry name" value="Obg_CgtA"/>
    <property type="match status" value="1"/>
</dbReference>
<feature type="binding site" evidence="8">
    <location>
        <begin position="191"/>
        <end position="195"/>
    </location>
    <ligand>
        <name>GTP</name>
        <dbReference type="ChEBI" id="CHEBI:37565"/>
    </ligand>
</feature>
<evidence type="ECO:0000256" key="1">
    <source>
        <dbReference type="ARBA" id="ARBA00007699"/>
    </source>
</evidence>
<dbReference type="CDD" id="cd01898">
    <property type="entry name" value="Obg"/>
    <property type="match status" value="1"/>
</dbReference>
<evidence type="ECO:0000256" key="7">
    <source>
        <dbReference type="ARBA" id="ARBA00023134"/>
    </source>
</evidence>
<comment type="function">
    <text evidence="8">An essential GTPase which binds GTP, GDP and possibly (p)ppGpp with moderate affinity, with high nucleotide exchange rates and a fairly low GTP hydrolysis rate. Plays a role in control of the cell cycle, stress response, ribosome biogenesis and in those bacteria that undergo differentiation, in morphogenesis control.</text>
</comment>
<evidence type="ECO:0000313" key="12">
    <source>
        <dbReference type="Proteomes" id="UP000319449"/>
    </source>
</evidence>
<dbReference type="Gene3D" id="2.70.210.12">
    <property type="entry name" value="GTP1/OBG domain"/>
    <property type="match status" value="1"/>
</dbReference>
<dbReference type="InterPro" id="IPR006074">
    <property type="entry name" value="GTP1-OBG_CS"/>
</dbReference>
<dbReference type="RefSeq" id="WP_145024189.1">
    <property type="nucleotide sequence ID" value="NZ_VLLN01000020.1"/>
</dbReference>
<reference evidence="11 12" key="1">
    <citation type="submission" date="2019-07" db="EMBL/GenBank/DDBJ databases">
        <title>Genomic Encyclopedia of Archaeal and Bacterial Type Strains, Phase II (KMG-II): from individual species to whole genera.</title>
        <authorList>
            <person name="Goeker M."/>
        </authorList>
    </citation>
    <scope>NUCLEOTIDE SEQUENCE [LARGE SCALE GENOMIC DNA]</scope>
    <source>
        <strain evidence="11 12">ATCC BAA-1139</strain>
    </source>
</reference>
<evidence type="ECO:0000256" key="8">
    <source>
        <dbReference type="HAMAP-Rule" id="MF_01454"/>
    </source>
</evidence>
<comment type="subunit">
    <text evidence="8">Monomer.</text>
</comment>
<name>A0A562VIJ5_9BACT</name>
<comment type="cofactor">
    <cofactor evidence="8">
        <name>Mg(2+)</name>
        <dbReference type="ChEBI" id="CHEBI:18420"/>
    </cofactor>
</comment>
<feature type="binding site" evidence="8">
    <location>
        <begin position="166"/>
        <end position="173"/>
    </location>
    <ligand>
        <name>GTP</name>
        <dbReference type="ChEBI" id="CHEBI:37565"/>
    </ligand>
</feature>
<dbReference type="AlphaFoldDB" id="A0A562VIJ5"/>
<dbReference type="NCBIfam" id="NF008956">
    <property type="entry name" value="PRK12299.1"/>
    <property type="match status" value="1"/>
</dbReference>
<keyword evidence="12" id="KW-1185">Reference proteome</keyword>
<sequence length="339" mass="36989">MSFIDEVKIHVKAGDGGPGCVSFRREKFVPRGGPNGGDGGAGGDVFIQVSPHLSTLYDLRLHPHQKAKSGSNGMGADRHGASGEDLVILVPQGTIIKDVETGEILADLTETDQRLLFLKGGRGGQGNARFATSTNKAPRFAQPGEPGEERWIRLELKLMADVGLLGFPSVGKSSLITKVSAARPKIADYPFTTLKPHLGVVAYKNYRTFVMADIPGIIEGAHGGAGLGQRFLRHVERTRILLHLLDPCRTHDSDPIRDFETLNRELALFNPDLAEKPQIIVVNKLDLPDVRDLLPAIEPYFRERGMVVFSVSAASGEGIPELLDEIARHLWGKAEEEEW</sequence>
<dbReference type="PANTHER" id="PTHR11702">
    <property type="entry name" value="DEVELOPMENTALLY REGULATED GTP-BINDING PROTEIN-RELATED"/>
    <property type="match status" value="1"/>
</dbReference>
<dbReference type="PROSITE" id="PS00905">
    <property type="entry name" value="GTP1_OBG"/>
    <property type="match status" value="1"/>
</dbReference>
<comment type="similarity">
    <text evidence="1 8">Belongs to the TRAFAC class OBG-HflX-like GTPase superfamily. OBG GTPase family.</text>
</comment>
<dbReference type="HAMAP" id="MF_01454">
    <property type="entry name" value="GTPase_Obg"/>
    <property type="match status" value="1"/>
</dbReference>
<dbReference type="GO" id="GO:0005525">
    <property type="term" value="F:GTP binding"/>
    <property type="evidence" value="ECO:0007669"/>
    <property type="project" value="UniProtKB-UniRule"/>
</dbReference>
<dbReference type="EC" id="3.6.5.-" evidence="8"/>
<dbReference type="GO" id="GO:0042254">
    <property type="term" value="P:ribosome biogenesis"/>
    <property type="evidence" value="ECO:0007669"/>
    <property type="project" value="UniProtKB-UniRule"/>
</dbReference>
<evidence type="ECO:0000256" key="2">
    <source>
        <dbReference type="ARBA" id="ARBA00022490"/>
    </source>
</evidence>
<feature type="binding site" evidence="8">
    <location>
        <begin position="213"/>
        <end position="216"/>
    </location>
    <ligand>
        <name>GTP</name>
        <dbReference type="ChEBI" id="CHEBI:37565"/>
    </ligand>
</feature>
<accession>A0A562VIJ5</accession>
<evidence type="ECO:0000256" key="6">
    <source>
        <dbReference type="ARBA" id="ARBA00022842"/>
    </source>
</evidence>
<keyword evidence="3 8" id="KW-0479">Metal-binding</keyword>
<dbReference type="PROSITE" id="PS51883">
    <property type="entry name" value="OBG"/>
    <property type="match status" value="1"/>
</dbReference>
<dbReference type="Pfam" id="PF01926">
    <property type="entry name" value="MMR_HSR1"/>
    <property type="match status" value="1"/>
</dbReference>
<feature type="binding site" evidence="8">
    <location>
        <position position="173"/>
    </location>
    <ligand>
        <name>Mg(2+)</name>
        <dbReference type="ChEBI" id="CHEBI:18420"/>
    </ligand>
</feature>
<dbReference type="GO" id="GO:0003924">
    <property type="term" value="F:GTPase activity"/>
    <property type="evidence" value="ECO:0007669"/>
    <property type="project" value="UniProtKB-UniRule"/>
</dbReference>
<feature type="binding site" evidence="8">
    <location>
        <begin position="283"/>
        <end position="286"/>
    </location>
    <ligand>
        <name>GTP</name>
        <dbReference type="ChEBI" id="CHEBI:37565"/>
    </ligand>
</feature>
<dbReference type="InterPro" id="IPR014100">
    <property type="entry name" value="GTP-bd_Obg/CgtA"/>
</dbReference>
<dbReference type="GO" id="GO:0043022">
    <property type="term" value="F:ribosome binding"/>
    <property type="evidence" value="ECO:0007669"/>
    <property type="project" value="UniProtKB-ARBA"/>
</dbReference>
<dbReference type="NCBIfam" id="NF008954">
    <property type="entry name" value="PRK12296.1"/>
    <property type="match status" value="1"/>
</dbReference>
<proteinExistence type="inferred from homology"/>
<evidence type="ECO:0000256" key="5">
    <source>
        <dbReference type="ARBA" id="ARBA00022801"/>
    </source>
</evidence>
<feature type="binding site" evidence="8">
    <location>
        <position position="193"/>
    </location>
    <ligand>
        <name>Mg(2+)</name>
        <dbReference type="ChEBI" id="CHEBI:18420"/>
    </ligand>
</feature>
<organism evidence="11 12">
    <name type="scientific">Geobacter argillaceus</name>
    <dbReference type="NCBI Taxonomy" id="345631"/>
    <lineage>
        <taxon>Bacteria</taxon>
        <taxon>Pseudomonadati</taxon>
        <taxon>Thermodesulfobacteriota</taxon>
        <taxon>Desulfuromonadia</taxon>
        <taxon>Geobacterales</taxon>
        <taxon>Geobacteraceae</taxon>
        <taxon>Geobacter</taxon>
    </lineage>
</organism>
<dbReference type="NCBIfam" id="NF008955">
    <property type="entry name" value="PRK12297.1"/>
    <property type="match status" value="1"/>
</dbReference>
<keyword evidence="7 8" id="KW-0342">GTP-binding</keyword>
<dbReference type="PROSITE" id="PS51710">
    <property type="entry name" value="G_OBG"/>
    <property type="match status" value="1"/>
</dbReference>
<dbReference type="SUPFAM" id="SSF52540">
    <property type="entry name" value="P-loop containing nucleoside triphosphate hydrolases"/>
    <property type="match status" value="1"/>
</dbReference>
<dbReference type="GO" id="GO:0005737">
    <property type="term" value="C:cytoplasm"/>
    <property type="evidence" value="ECO:0007669"/>
    <property type="project" value="UniProtKB-SubCell"/>
</dbReference>
<dbReference type="Gene3D" id="3.40.50.300">
    <property type="entry name" value="P-loop containing nucleotide triphosphate hydrolases"/>
    <property type="match status" value="1"/>
</dbReference>
<protein>
    <recommendedName>
        <fullName evidence="8">GTPase Obg</fullName>
        <ecNumber evidence="8">3.6.5.-</ecNumber>
    </recommendedName>
    <alternativeName>
        <fullName evidence="8">GTP-binding protein Obg</fullName>
    </alternativeName>
</protein>
<dbReference type="OrthoDB" id="9807318at2"/>
<feature type="domain" description="Obg" evidence="10">
    <location>
        <begin position="1"/>
        <end position="159"/>
    </location>
</feature>
<evidence type="ECO:0000313" key="11">
    <source>
        <dbReference type="EMBL" id="TWJ17604.1"/>
    </source>
</evidence>
<dbReference type="PIRSF" id="PIRSF002401">
    <property type="entry name" value="GTP_bd_Obg/CgtA"/>
    <property type="match status" value="1"/>
</dbReference>
<gene>
    <name evidence="8" type="primary">obg</name>
    <name evidence="11" type="ORF">JN12_02999</name>
</gene>
<dbReference type="PANTHER" id="PTHR11702:SF31">
    <property type="entry name" value="MITOCHONDRIAL RIBOSOME-ASSOCIATED GTPASE 2"/>
    <property type="match status" value="1"/>
</dbReference>
<evidence type="ECO:0000259" key="10">
    <source>
        <dbReference type="PROSITE" id="PS51883"/>
    </source>
</evidence>
<dbReference type="InterPro" id="IPR006169">
    <property type="entry name" value="GTP1_OBG_dom"/>
</dbReference>
<dbReference type="EMBL" id="VLLN01000020">
    <property type="protein sequence ID" value="TWJ17604.1"/>
    <property type="molecule type" value="Genomic_DNA"/>
</dbReference>
<dbReference type="FunFam" id="2.70.210.12:FF:000001">
    <property type="entry name" value="GTPase Obg"/>
    <property type="match status" value="1"/>
</dbReference>
<keyword evidence="6 8" id="KW-0460">Magnesium</keyword>
<dbReference type="InterPro" id="IPR036726">
    <property type="entry name" value="GTP1_OBG_dom_sf"/>
</dbReference>
<keyword evidence="5 8" id="KW-0378">Hydrolase</keyword>
<dbReference type="Proteomes" id="UP000319449">
    <property type="component" value="Unassembled WGS sequence"/>
</dbReference>
<dbReference type="SUPFAM" id="SSF82051">
    <property type="entry name" value="Obg GTP-binding protein N-terminal domain"/>
    <property type="match status" value="1"/>
</dbReference>
<evidence type="ECO:0000256" key="3">
    <source>
        <dbReference type="ARBA" id="ARBA00022723"/>
    </source>
</evidence>
<evidence type="ECO:0000259" key="9">
    <source>
        <dbReference type="PROSITE" id="PS51710"/>
    </source>
</evidence>
<dbReference type="InterPro" id="IPR006073">
    <property type="entry name" value="GTP-bd"/>
</dbReference>
<dbReference type="Pfam" id="PF01018">
    <property type="entry name" value="GTP1_OBG"/>
    <property type="match status" value="1"/>
</dbReference>
<dbReference type="InterPro" id="IPR027417">
    <property type="entry name" value="P-loop_NTPase"/>
</dbReference>
<keyword evidence="2 8" id="KW-0963">Cytoplasm</keyword>